<name>A0ABD3PS44_9STRA</name>
<dbReference type="AlphaFoldDB" id="A0ABD3PS44"/>
<organism evidence="4 5">
    <name type="scientific">Cyclotella cryptica</name>
    <dbReference type="NCBI Taxonomy" id="29204"/>
    <lineage>
        <taxon>Eukaryota</taxon>
        <taxon>Sar</taxon>
        <taxon>Stramenopiles</taxon>
        <taxon>Ochrophyta</taxon>
        <taxon>Bacillariophyta</taxon>
        <taxon>Coscinodiscophyceae</taxon>
        <taxon>Thalassiosirophycidae</taxon>
        <taxon>Stephanodiscales</taxon>
        <taxon>Stephanodiscaceae</taxon>
        <taxon>Cyclotella</taxon>
    </lineage>
</organism>
<sequence length="524" mass="59757">MLNHGKLNRVIHRKKRFPSALLLTAIICSIFPSTIDAFASFFVDRRASCFTELLVGEVIMNNKVKHHSESVEKEIHLEVSPSGSDGKSFHVSFVMPDGSSLNDVQYVLELSGGGDLPPPAKFTAAPSHGGMGCEDKRVYGKAGSGDSPALVTMNDGIESGVTLEIRGGWATGHEAVTLTEPKVLTVGQEIMDPNADMGDDEYEDDQAEAEHEEEVIEEEREEIEEEIESAEKDAIEALEEKRIETDGLDTVIKDAEEEAVEVLEESRKGINKALNSLKDEIIIEKVAKEKEHDARMREMHRTEKEREEIRKQHREEMLKKHLSAEEQMQRMEHHFKDPHDPRRERLEHFMHMRENFKGNEVKLNAVDREEHERARRDHLKTPPKEKVDADMQDIKQKVKEHMAEQRRQTHARGEQGIQAERIREKAKFHEMHKKMEEDMYNMQRSGVHEMMNQRDVKLVVDKLKGHLKNGLVRGGAAAYHGDAGVPLPPKARNILIGMFAMSGLVGLVRWYLDKRRRAKKGHTL</sequence>
<evidence type="ECO:0000313" key="4">
    <source>
        <dbReference type="EMBL" id="KAL3790850.1"/>
    </source>
</evidence>
<dbReference type="EMBL" id="JABMIG020000121">
    <property type="protein sequence ID" value="KAL3790850.1"/>
    <property type="molecule type" value="Genomic_DNA"/>
</dbReference>
<accession>A0ABD3PS44</accession>
<evidence type="ECO:0000256" key="1">
    <source>
        <dbReference type="SAM" id="Coils"/>
    </source>
</evidence>
<keyword evidence="3" id="KW-0812">Transmembrane</keyword>
<protein>
    <recommendedName>
        <fullName evidence="6">GOLD domain-containing protein</fullName>
    </recommendedName>
</protein>
<evidence type="ECO:0000256" key="3">
    <source>
        <dbReference type="SAM" id="Phobius"/>
    </source>
</evidence>
<feature type="region of interest" description="Disordered" evidence="2">
    <location>
        <begin position="369"/>
        <end position="389"/>
    </location>
</feature>
<comment type="caution">
    <text evidence="4">The sequence shown here is derived from an EMBL/GenBank/DDBJ whole genome shotgun (WGS) entry which is preliminary data.</text>
</comment>
<gene>
    <name evidence="4" type="ORF">HJC23_004480</name>
</gene>
<keyword evidence="3" id="KW-1133">Transmembrane helix</keyword>
<evidence type="ECO:0000256" key="2">
    <source>
        <dbReference type="SAM" id="MobiDB-lite"/>
    </source>
</evidence>
<keyword evidence="3" id="KW-0472">Membrane</keyword>
<reference evidence="4 5" key="1">
    <citation type="journal article" date="2020" name="G3 (Bethesda)">
        <title>Improved Reference Genome for Cyclotella cryptica CCMP332, a Model for Cell Wall Morphogenesis, Salinity Adaptation, and Lipid Production in Diatoms (Bacillariophyta).</title>
        <authorList>
            <person name="Roberts W.R."/>
            <person name="Downey K.M."/>
            <person name="Ruck E.C."/>
            <person name="Traller J.C."/>
            <person name="Alverson A.J."/>
        </authorList>
    </citation>
    <scope>NUCLEOTIDE SEQUENCE [LARGE SCALE GENOMIC DNA]</scope>
    <source>
        <strain evidence="4 5">CCMP332</strain>
    </source>
</reference>
<evidence type="ECO:0008006" key="6">
    <source>
        <dbReference type="Google" id="ProtNLM"/>
    </source>
</evidence>
<evidence type="ECO:0000313" key="5">
    <source>
        <dbReference type="Proteomes" id="UP001516023"/>
    </source>
</evidence>
<keyword evidence="1" id="KW-0175">Coiled coil</keyword>
<dbReference type="Proteomes" id="UP001516023">
    <property type="component" value="Unassembled WGS sequence"/>
</dbReference>
<feature type="coiled-coil region" evidence="1">
    <location>
        <begin position="199"/>
        <end position="334"/>
    </location>
</feature>
<keyword evidence="5" id="KW-1185">Reference proteome</keyword>
<proteinExistence type="predicted"/>
<feature type="transmembrane region" description="Helical" evidence="3">
    <location>
        <begin position="494"/>
        <end position="512"/>
    </location>
</feature>